<dbReference type="SUPFAM" id="SSF53613">
    <property type="entry name" value="Ribokinase-like"/>
    <property type="match status" value="1"/>
</dbReference>
<dbReference type="EMBL" id="FMZK01000002">
    <property type="protein sequence ID" value="SDC41211.1"/>
    <property type="molecule type" value="Genomic_DNA"/>
</dbReference>
<dbReference type="Gene3D" id="3.40.1190.20">
    <property type="match status" value="1"/>
</dbReference>
<dbReference type="Pfam" id="PF00294">
    <property type="entry name" value="PfkB"/>
    <property type="match status" value="1"/>
</dbReference>
<protein>
    <submittedName>
        <fullName evidence="4">Adenosine kinase</fullName>
    </submittedName>
</protein>
<keyword evidence="2 4" id="KW-0418">Kinase</keyword>
<gene>
    <name evidence="4" type="ORF">SAMN05216505_10270</name>
</gene>
<dbReference type="AlphaFoldDB" id="A0A1G6LDC2"/>
<keyword evidence="5" id="KW-1185">Reference proteome</keyword>
<dbReference type="InterPro" id="IPR011611">
    <property type="entry name" value="PfkB_dom"/>
</dbReference>
<keyword evidence="1" id="KW-0808">Transferase</keyword>
<evidence type="ECO:0000256" key="2">
    <source>
        <dbReference type="ARBA" id="ARBA00022777"/>
    </source>
</evidence>
<organism evidence="4 5">
    <name type="scientific">Streptomyces prasinopilosus</name>
    <dbReference type="NCBI Taxonomy" id="67344"/>
    <lineage>
        <taxon>Bacteria</taxon>
        <taxon>Bacillati</taxon>
        <taxon>Actinomycetota</taxon>
        <taxon>Actinomycetes</taxon>
        <taxon>Kitasatosporales</taxon>
        <taxon>Streptomycetaceae</taxon>
        <taxon>Streptomyces</taxon>
    </lineage>
</organism>
<evidence type="ECO:0000313" key="4">
    <source>
        <dbReference type="EMBL" id="SDC41211.1"/>
    </source>
</evidence>
<dbReference type="Proteomes" id="UP000182100">
    <property type="component" value="Unassembled WGS sequence"/>
</dbReference>
<dbReference type="RefSeq" id="WP_055570368.1">
    <property type="nucleotide sequence ID" value="NZ_FMZK01000002.1"/>
</dbReference>
<dbReference type="GO" id="GO:0016301">
    <property type="term" value="F:kinase activity"/>
    <property type="evidence" value="ECO:0007669"/>
    <property type="project" value="UniProtKB-KW"/>
</dbReference>
<name>A0A1G6LDC2_9ACTN</name>
<dbReference type="InterPro" id="IPR002173">
    <property type="entry name" value="Carboh/pur_kinase_PfkB_CS"/>
</dbReference>
<feature type="domain" description="Carbohydrate kinase PfkB" evidence="3">
    <location>
        <begin position="30"/>
        <end position="295"/>
    </location>
</feature>
<dbReference type="PROSITE" id="PS00583">
    <property type="entry name" value="PFKB_KINASES_1"/>
    <property type="match status" value="1"/>
</dbReference>
<accession>A0A1G6LDC2</accession>
<evidence type="ECO:0000313" key="5">
    <source>
        <dbReference type="Proteomes" id="UP000182100"/>
    </source>
</evidence>
<evidence type="ECO:0000259" key="3">
    <source>
        <dbReference type="Pfam" id="PF00294"/>
    </source>
</evidence>
<dbReference type="PANTHER" id="PTHR10584">
    <property type="entry name" value="SUGAR KINASE"/>
    <property type="match status" value="1"/>
</dbReference>
<reference evidence="5" key="1">
    <citation type="submission" date="2016-10" db="EMBL/GenBank/DDBJ databases">
        <authorList>
            <person name="Varghese N."/>
            <person name="Submissions S."/>
        </authorList>
    </citation>
    <scope>NUCLEOTIDE SEQUENCE [LARGE SCALE GENOMIC DNA]</scope>
    <source>
        <strain evidence="5">CGMCC 4.3504</strain>
    </source>
</reference>
<dbReference type="CDD" id="cd01942">
    <property type="entry name" value="ribokinase_group_A"/>
    <property type="match status" value="1"/>
</dbReference>
<dbReference type="PANTHER" id="PTHR10584:SF166">
    <property type="entry name" value="RIBOKINASE"/>
    <property type="match status" value="1"/>
</dbReference>
<proteinExistence type="predicted"/>
<dbReference type="InterPro" id="IPR029056">
    <property type="entry name" value="Ribokinase-like"/>
</dbReference>
<evidence type="ECO:0000256" key="1">
    <source>
        <dbReference type="ARBA" id="ARBA00022679"/>
    </source>
</evidence>
<dbReference type="STRING" id="67344.SAMN05216505_10270"/>
<sequence length="327" mass="34867">MRIAVSGSIATDHLMVFPGRFAEQLIKEQLERVSLSFLADRLQVRKGGVGANIAFGLGLLGLDPILVGAAGVDFAEYGTWLRANGVDTSGVRVSEHLHTARFVCTTDEDLNQIATFYAGAMAEAPRIDLAAIAARTGTPALLLVGADDPAAMLRHTATAHRLGIPVAADPSQQLARLDRDQVRRLVDGARWLFTNEYEAALLLERTGWTEEQVLGRIGTWITTLGEAGVALAGSGAPTLRVPAVPTEKVSDPTGAGDAFRSGFLAGTSWGWPQEQAARLGCALATTVLESVGTQEYRLSPPDLITRVEQTYGTDPARTLEPRLARVS</sequence>
<dbReference type="PROSITE" id="PS00584">
    <property type="entry name" value="PFKB_KINASES_2"/>
    <property type="match status" value="1"/>
</dbReference>